<feature type="domain" description="Serine aminopeptidase S33" evidence="2">
    <location>
        <begin position="78"/>
        <end position="184"/>
    </location>
</feature>
<dbReference type="EMBL" id="QGHC01000019">
    <property type="protein sequence ID" value="PWK81833.1"/>
    <property type="molecule type" value="Genomic_DNA"/>
</dbReference>
<dbReference type="SUPFAM" id="SSF53474">
    <property type="entry name" value="alpha/beta-Hydrolases"/>
    <property type="match status" value="1"/>
</dbReference>
<dbReference type="PANTHER" id="PTHR43798:SF31">
    <property type="entry name" value="AB HYDROLASE SUPERFAMILY PROTEIN YCLE"/>
    <property type="match status" value="1"/>
</dbReference>
<dbReference type="AlphaFoldDB" id="A0A316HU59"/>
<dbReference type="PANTHER" id="PTHR43798">
    <property type="entry name" value="MONOACYLGLYCEROL LIPASE"/>
    <property type="match status" value="1"/>
</dbReference>
<protein>
    <submittedName>
        <fullName evidence="3">Serine aminopeptidase S33 family</fullName>
    </submittedName>
</protein>
<dbReference type="RefSeq" id="WP_109724772.1">
    <property type="nucleotide sequence ID" value="NZ_MSZV01000071.1"/>
</dbReference>
<proteinExistence type="predicted"/>
<dbReference type="GO" id="GO:0016020">
    <property type="term" value="C:membrane"/>
    <property type="evidence" value="ECO:0007669"/>
    <property type="project" value="TreeGrafter"/>
</dbReference>
<comment type="caution">
    <text evidence="3">The sequence shown here is derived from an EMBL/GenBank/DDBJ whole genome shotgun (WGS) entry which is preliminary data.</text>
</comment>
<evidence type="ECO:0000313" key="4">
    <source>
        <dbReference type="Proteomes" id="UP000245812"/>
    </source>
</evidence>
<keyword evidence="3" id="KW-0031">Aminopeptidase</keyword>
<evidence type="ECO:0000259" key="2">
    <source>
        <dbReference type="Pfam" id="PF12146"/>
    </source>
</evidence>
<dbReference type="OrthoDB" id="5416147at2"/>
<keyword evidence="3" id="KW-0645">Protease</keyword>
<dbReference type="InterPro" id="IPR022742">
    <property type="entry name" value="Hydrolase_4"/>
</dbReference>
<dbReference type="GO" id="GO:0004177">
    <property type="term" value="F:aminopeptidase activity"/>
    <property type="evidence" value="ECO:0007669"/>
    <property type="project" value="UniProtKB-KW"/>
</dbReference>
<keyword evidence="4" id="KW-1185">Reference proteome</keyword>
<keyword evidence="1" id="KW-0378">Hydrolase</keyword>
<name>A0A316HU59_9GAMM</name>
<gene>
    <name evidence="3" type="ORF">C7456_11914</name>
</gene>
<dbReference type="Pfam" id="PF12146">
    <property type="entry name" value="Hydrolase_4"/>
    <property type="match status" value="1"/>
</dbReference>
<dbReference type="Gene3D" id="3.40.50.1820">
    <property type="entry name" value="alpha/beta hydrolase"/>
    <property type="match status" value="1"/>
</dbReference>
<sequence>MRGRYLILGAALALVALAALGPRVRPRGLAVRLPAVPAAPAALQALVAAQEARPDLRPDNQARIVWADPAHPARAACAIVYLHGFGASQGEGAPVHRELARDFGCNLYLSRLPGHGLAEPDAMRGLTAQQLVDGAAQALAIGRALGQRVIVIGTSMGGALALELAARQPRAVDAVVLWSPLVREYGDRLEPMFWPWGPLFLRYAYNRGSEIVAQPHASGYWAQAVHVDGYRAVAELRAALSPALFARIRAPLYLGYYYRDERHQDRTVSVAALLGMFERLGTAPALRRRQDFPDAGAHVIASPLRSRSAGAVYRGTRDFLHEVAGLPYACGGSRPCAAAPAPPSP</sequence>
<reference evidence="3 4" key="1">
    <citation type="submission" date="2018-05" db="EMBL/GenBank/DDBJ databases">
        <title>Genomic Encyclopedia of Type Strains, Phase IV (KMG-IV): sequencing the most valuable type-strain genomes for metagenomic binning, comparative biology and taxonomic classification.</title>
        <authorList>
            <person name="Goeker M."/>
        </authorList>
    </citation>
    <scope>NUCLEOTIDE SEQUENCE [LARGE SCALE GENOMIC DNA]</scope>
    <source>
        <strain evidence="3 4">DSM 14263</strain>
    </source>
</reference>
<evidence type="ECO:0000313" key="3">
    <source>
        <dbReference type="EMBL" id="PWK81833.1"/>
    </source>
</evidence>
<evidence type="ECO:0000256" key="1">
    <source>
        <dbReference type="ARBA" id="ARBA00022801"/>
    </source>
</evidence>
<dbReference type="InterPro" id="IPR029058">
    <property type="entry name" value="AB_hydrolase_fold"/>
</dbReference>
<dbReference type="Proteomes" id="UP000245812">
    <property type="component" value="Unassembled WGS sequence"/>
</dbReference>
<organism evidence="3 4">
    <name type="scientific">Fulvimonas soli</name>
    <dbReference type="NCBI Taxonomy" id="155197"/>
    <lineage>
        <taxon>Bacteria</taxon>
        <taxon>Pseudomonadati</taxon>
        <taxon>Pseudomonadota</taxon>
        <taxon>Gammaproteobacteria</taxon>
        <taxon>Lysobacterales</taxon>
        <taxon>Rhodanobacteraceae</taxon>
        <taxon>Fulvimonas</taxon>
    </lineage>
</organism>
<dbReference type="InterPro" id="IPR050266">
    <property type="entry name" value="AB_hydrolase_sf"/>
</dbReference>
<accession>A0A316HU59</accession>